<organism evidence="2 3">
    <name type="scientific">Trichonephila clavipes</name>
    <name type="common">Golden silk orbweaver</name>
    <name type="synonym">Nephila clavipes</name>
    <dbReference type="NCBI Taxonomy" id="2585209"/>
    <lineage>
        <taxon>Eukaryota</taxon>
        <taxon>Metazoa</taxon>
        <taxon>Ecdysozoa</taxon>
        <taxon>Arthropoda</taxon>
        <taxon>Chelicerata</taxon>
        <taxon>Arachnida</taxon>
        <taxon>Araneae</taxon>
        <taxon>Araneomorphae</taxon>
        <taxon>Entelegynae</taxon>
        <taxon>Araneoidea</taxon>
        <taxon>Nephilidae</taxon>
        <taxon>Trichonephila</taxon>
    </lineage>
</organism>
<keyword evidence="1" id="KW-0472">Membrane</keyword>
<feature type="transmembrane region" description="Helical" evidence="1">
    <location>
        <begin position="38"/>
        <end position="56"/>
    </location>
</feature>
<feature type="transmembrane region" description="Helical" evidence="1">
    <location>
        <begin position="68"/>
        <end position="87"/>
    </location>
</feature>
<name>A0A8X6VCM8_TRICX</name>
<sequence length="207" mass="23804">MLPVLGKKAVLEWCMEEGLIGSSYVCRNVEKVWERKNGFDLILILSTFLIFSLPTVSSLETLFKKGRTIIFLWFWWYFEIFPTMSLFNCLDSSHVFSDLVSGGDGDLSILRSSRKTYSKVKESCDSGNEKYFCKSTTNTKNIASSSLSCENDFIDKNIGEIVESGTSPPNFEKSPIWRVFACCVLELQPYHNTQRRARNSRFRKENH</sequence>
<evidence type="ECO:0008006" key="4">
    <source>
        <dbReference type="Google" id="ProtNLM"/>
    </source>
</evidence>
<evidence type="ECO:0000256" key="1">
    <source>
        <dbReference type="SAM" id="Phobius"/>
    </source>
</evidence>
<dbReference type="EMBL" id="BMAU01021322">
    <property type="protein sequence ID" value="GFY13462.1"/>
    <property type="molecule type" value="Genomic_DNA"/>
</dbReference>
<dbReference type="Proteomes" id="UP000887159">
    <property type="component" value="Unassembled WGS sequence"/>
</dbReference>
<reference evidence="2" key="1">
    <citation type="submission" date="2020-08" db="EMBL/GenBank/DDBJ databases">
        <title>Multicomponent nature underlies the extraordinary mechanical properties of spider dragline silk.</title>
        <authorList>
            <person name="Kono N."/>
            <person name="Nakamura H."/>
            <person name="Mori M."/>
            <person name="Yoshida Y."/>
            <person name="Ohtoshi R."/>
            <person name="Malay A.D."/>
            <person name="Moran D.A.P."/>
            <person name="Tomita M."/>
            <person name="Numata K."/>
            <person name="Arakawa K."/>
        </authorList>
    </citation>
    <scope>NUCLEOTIDE SEQUENCE</scope>
</reference>
<keyword evidence="1" id="KW-0812">Transmembrane</keyword>
<gene>
    <name evidence="2" type="primary">NCL1_61381</name>
    <name evidence="2" type="ORF">TNCV_1803331</name>
</gene>
<evidence type="ECO:0000313" key="3">
    <source>
        <dbReference type="Proteomes" id="UP000887159"/>
    </source>
</evidence>
<accession>A0A8X6VCM8</accession>
<keyword evidence="1" id="KW-1133">Transmembrane helix</keyword>
<keyword evidence="3" id="KW-1185">Reference proteome</keyword>
<dbReference type="AlphaFoldDB" id="A0A8X6VCM8"/>
<proteinExistence type="predicted"/>
<comment type="caution">
    <text evidence="2">The sequence shown here is derived from an EMBL/GenBank/DDBJ whole genome shotgun (WGS) entry which is preliminary data.</text>
</comment>
<protein>
    <recommendedName>
        <fullName evidence="4">Transmembrane protein</fullName>
    </recommendedName>
</protein>
<evidence type="ECO:0000313" key="2">
    <source>
        <dbReference type="EMBL" id="GFY13462.1"/>
    </source>
</evidence>